<name>A0ABT4X1H1_9BACI</name>
<keyword evidence="3" id="KW-1185">Reference proteome</keyword>
<sequence>MIQSPFLFIIFSIAVFRLTRLIVFDTIMAPLRRIFHEEIEEKDELGQVNTYIVIKGSGLRAWIGELLSCYWCTGVWCTGFLLMFHMLIPQVADWLLLLLAISGLAGIVETIVSKQLD</sequence>
<dbReference type="InterPro" id="IPR010773">
    <property type="entry name" value="Mycophage_PG1_Gp7"/>
</dbReference>
<feature type="transmembrane region" description="Helical" evidence="1">
    <location>
        <begin position="69"/>
        <end position="88"/>
    </location>
</feature>
<keyword evidence="1" id="KW-1133">Transmembrane helix</keyword>
<protein>
    <submittedName>
        <fullName evidence="2">DUF1360 domain-containing protein</fullName>
    </submittedName>
</protein>
<gene>
    <name evidence="2" type="ORF">PJ311_05820</name>
</gene>
<dbReference type="RefSeq" id="WP_271339980.1">
    <property type="nucleotide sequence ID" value="NZ_JAQKAB010000003.1"/>
</dbReference>
<keyword evidence="1" id="KW-0812">Transmembrane</keyword>
<keyword evidence="1" id="KW-0472">Membrane</keyword>
<dbReference type="EMBL" id="JAQKAB010000003">
    <property type="protein sequence ID" value="MDA7026133.1"/>
    <property type="molecule type" value="Genomic_DNA"/>
</dbReference>
<organism evidence="2 3">
    <name type="scientific">Bacillus changyiensis</name>
    <dbReference type="NCBI Taxonomy" id="3004103"/>
    <lineage>
        <taxon>Bacteria</taxon>
        <taxon>Bacillati</taxon>
        <taxon>Bacillota</taxon>
        <taxon>Bacilli</taxon>
        <taxon>Bacillales</taxon>
        <taxon>Bacillaceae</taxon>
        <taxon>Bacillus</taxon>
    </lineage>
</organism>
<evidence type="ECO:0000313" key="2">
    <source>
        <dbReference type="EMBL" id="MDA7026133.1"/>
    </source>
</evidence>
<proteinExistence type="predicted"/>
<reference evidence="2 3" key="1">
    <citation type="submission" date="2023-01" db="EMBL/GenBank/DDBJ databases">
        <title>Bacillus changyiensis sp. nov., isolated from a coastal deposit.</title>
        <authorList>
            <person name="Xiao G."/>
            <person name="Lai Q."/>
            <person name="Hu Z."/>
            <person name="Shao Z."/>
        </authorList>
    </citation>
    <scope>NUCLEOTIDE SEQUENCE [LARGE SCALE GENOMIC DNA]</scope>
    <source>
        <strain evidence="2 3">CLL-7-23</strain>
    </source>
</reference>
<dbReference type="Pfam" id="PF07098">
    <property type="entry name" value="DUF1360"/>
    <property type="match status" value="1"/>
</dbReference>
<evidence type="ECO:0000313" key="3">
    <source>
        <dbReference type="Proteomes" id="UP001211894"/>
    </source>
</evidence>
<feature type="transmembrane region" description="Helical" evidence="1">
    <location>
        <begin position="94"/>
        <end position="112"/>
    </location>
</feature>
<comment type="caution">
    <text evidence="2">The sequence shown here is derived from an EMBL/GenBank/DDBJ whole genome shotgun (WGS) entry which is preliminary data.</text>
</comment>
<feature type="transmembrane region" description="Helical" evidence="1">
    <location>
        <begin position="6"/>
        <end position="23"/>
    </location>
</feature>
<dbReference type="Proteomes" id="UP001211894">
    <property type="component" value="Unassembled WGS sequence"/>
</dbReference>
<accession>A0ABT4X1H1</accession>
<evidence type="ECO:0000256" key="1">
    <source>
        <dbReference type="SAM" id="Phobius"/>
    </source>
</evidence>